<evidence type="ECO:0000313" key="2">
    <source>
        <dbReference type="EMBL" id="KAH8102647.1"/>
    </source>
</evidence>
<keyword evidence="3" id="KW-1185">Reference proteome</keyword>
<comment type="caution">
    <text evidence="2">The sequence shown here is derived from an EMBL/GenBank/DDBJ whole genome shotgun (WGS) entry which is preliminary data.</text>
</comment>
<feature type="region of interest" description="Disordered" evidence="1">
    <location>
        <begin position="25"/>
        <end position="52"/>
    </location>
</feature>
<gene>
    <name evidence="2" type="ORF">BXZ70DRAFT_1063419</name>
</gene>
<proteinExistence type="predicted"/>
<sequence length="77" mass="8312">PSPPPSFRPLLFLLRRVTECTSSNAHTAHPCSIHQRNSGNNPSPSPQSHAGPDIIALIFQQTAQTRLGPIESFPSCP</sequence>
<feature type="non-terminal residue" evidence="2">
    <location>
        <position position="1"/>
    </location>
</feature>
<dbReference type="EMBL" id="JAEVFJ010000009">
    <property type="protein sequence ID" value="KAH8102647.1"/>
    <property type="molecule type" value="Genomic_DNA"/>
</dbReference>
<dbReference type="AlphaFoldDB" id="A0A8K0XRU1"/>
<evidence type="ECO:0000256" key="1">
    <source>
        <dbReference type="SAM" id="MobiDB-lite"/>
    </source>
</evidence>
<accession>A0A8K0XRU1</accession>
<dbReference type="Proteomes" id="UP000813824">
    <property type="component" value="Unassembled WGS sequence"/>
</dbReference>
<reference evidence="2" key="1">
    <citation type="journal article" date="2021" name="New Phytol.">
        <title>Evolutionary innovations through gain and loss of genes in the ectomycorrhizal Boletales.</title>
        <authorList>
            <person name="Wu G."/>
            <person name="Miyauchi S."/>
            <person name="Morin E."/>
            <person name="Kuo A."/>
            <person name="Drula E."/>
            <person name="Varga T."/>
            <person name="Kohler A."/>
            <person name="Feng B."/>
            <person name="Cao Y."/>
            <person name="Lipzen A."/>
            <person name="Daum C."/>
            <person name="Hundley H."/>
            <person name="Pangilinan J."/>
            <person name="Johnson J."/>
            <person name="Barry K."/>
            <person name="LaButti K."/>
            <person name="Ng V."/>
            <person name="Ahrendt S."/>
            <person name="Min B."/>
            <person name="Choi I.G."/>
            <person name="Park H."/>
            <person name="Plett J.M."/>
            <person name="Magnuson J."/>
            <person name="Spatafora J.W."/>
            <person name="Nagy L.G."/>
            <person name="Henrissat B."/>
            <person name="Grigoriev I.V."/>
            <person name="Yang Z.L."/>
            <person name="Xu J."/>
            <person name="Martin F.M."/>
        </authorList>
    </citation>
    <scope>NUCLEOTIDE SEQUENCE</scope>
    <source>
        <strain evidence="2">KKN 215</strain>
    </source>
</reference>
<protein>
    <submittedName>
        <fullName evidence="2">Uncharacterized protein</fullName>
    </submittedName>
</protein>
<organism evidence="2 3">
    <name type="scientific">Cristinia sonorae</name>
    <dbReference type="NCBI Taxonomy" id="1940300"/>
    <lineage>
        <taxon>Eukaryota</taxon>
        <taxon>Fungi</taxon>
        <taxon>Dikarya</taxon>
        <taxon>Basidiomycota</taxon>
        <taxon>Agaricomycotina</taxon>
        <taxon>Agaricomycetes</taxon>
        <taxon>Agaricomycetidae</taxon>
        <taxon>Agaricales</taxon>
        <taxon>Pleurotineae</taxon>
        <taxon>Stephanosporaceae</taxon>
        <taxon>Cristinia</taxon>
    </lineage>
</organism>
<evidence type="ECO:0000313" key="3">
    <source>
        <dbReference type="Proteomes" id="UP000813824"/>
    </source>
</evidence>
<feature type="non-terminal residue" evidence="2">
    <location>
        <position position="77"/>
    </location>
</feature>
<name>A0A8K0XRU1_9AGAR</name>